<keyword evidence="1" id="KW-0812">Transmembrane</keyword>
<keyword evidence="1" id="KW-1133">Transmembrane helix</keyword>
<dbReference type="PANTHER" id="PTHR43596:SF1">
    <property type="entry name" value="ADP,ATP CARRIER PROTEIN"/>
    <property type="match status" value="1"/>
</dbReference>
<dbReference type="Proteomes" id="UP001202328">
    <property type="component" value="Unassembled WGS sequence"/>
</dbReference>
<name>A0AAD4TFA0_9MAGN</name>
<feature type="transmembrane region" description="Helical" evidence="1">
    <location>
        <begin position="16"/>
        <end position="36"/>
    </location>
</feature>
<protein>
    <submittedName>
        <fullName evidence="2">Uncharacterized protein</fullName>
    </submittedName>
</protein>
<dbReference type="EMBL" id="JAJJMB010001184">
    <property type="protein sequence ID" value="KAI3957949.1"/>
    <property type="molecule type" value="Genomic_DNA"/>
</dbReference>
<evidence type="ECO:0000256" key="1">
    <source>
        <dbReference type="SAM" id="Phobius"/>
    </source>
</evidence>
<comment type="caution">
    <text evidence="2">The sequence shown here is derived from an EMBL/GenBank/DDBJ whole genome shotgun (WGS) entry which is preliminary data.</text>
</comment>
<keyword evidence="1" id="KW-0472">Membrane</keyword>
<evidence type="ECO:0000313" key="2">
    <source>
        <dbReference type="EMBL" id="KAI3957949.1"/>
    </source>
</evidence>
<accession>A0AAD4TFA0</accession>
<proteinExistence type="predicted"/>
<dbReference type="PANTHER" id="PTHR43596">
    <property type="entry name" value="ADP,ATP CARRIER PROTEIN"/>
    <property type="match status" value="1"/>
</dbReference>
<sequence length="69" mass="7877">MVPSIVKVHSHEISSLLQSFSCFFFIVSAYFIVLPLRDEGAMSLVFSWVHCWSSLYPHFLDAHRQGCTA</sequence>
<evidence type="ECO:0000313" key="3">
    <source>
        <dbReference type="Proteomes" id="UP001202328"/>
    </source>
</evidence>
<gene>
    <name evidence="2" type="ORF">MKW98_020591</name>
</gene>
<dbReference type="AlphaFoldDB" id="A0AAD4TFA0"/>
<reference evidence="2" key="1">
    <citation type="submission" date="2022-04" db="EMBL/GenBank/DDBJ databases">
        <title>A functionally conserved STORR gene fusion in Papaver species that diverged 16.8 million years ago.</title>
        <authorList>
            <person name="Catania T."/>
        </authorList>
    </citation>
    <scope>NUCLEOTIDE SEQUENCE</scope>
    <source>
        <strain evidence="2">S-188037</strain>
    </source>
</reference>
<organism evidence="2 3">
    <name type="scientific">Papaver atlanticum</name>
    <dbReference type="NCBI Taxonomy" id="357466"/>
    <lineage>
        <taxon>Eukaryota</taxon>
        <taxon>Viridiplantae</taxon>
        <taxon>Streptophyta</taxon>
        <taxon>Embryophyta</taxon>
        <taxon>Tracheophyta</taxon>
        <taxon>Spermatophyta</taxon>
        <taxon>Magnoliopsida</taxon>
        <taxon>Ranunculales</taxon>
        <taxon>Papaveraceae</taxon>
        <taxon>Papaveroideae</taxon>
        <taxon>Papaver</taxon>
    </lineage>
</organism>
<keyword evidence="3" id="KW-1185">Reference proteome</keyword>